<evidence type="ECO:0000256" key="2">
    <source>
        <dbReference type="ARBA" id="ARBA00023125"/>
    </source>
</evidence>
<dbReference type="GO" id="GO:0003700">
    <property type="term" value="F:DNA-binding transcription factor activity"/>
    <property type="evidence" value="ECO:0007669"/>
    <property type="project" value="InterPro"/>
</dbReference>
<dbReference type="SMART" id="SM00342">
    <property type="entry name" value="HTH_ARAC"/>
    <property type="match status" value="1"/>
</dbReference>
<dbReference type="SUPFAM" id="SSF46689">
    <property type="entry name" value="Homeodomain-like"/>
    <property type="match status" value="1"/>
</dbReference>
<gene>
    <name evidence="5" type="ORF">SAMN04487891_10138</name>
    <name evidence="6" type="ORF">SAMN05216293_0038</name>
</gene>
<evidence type="ECO:0000313" key="8">
    <source>
        <dbReference type="Proteomes" id="UP000198940"/>
    </source>
</evidence>
<dbReference type="RefSeq" id="WP_072875625.1">
    <property type="nucleotide sequence ID" value="NZ_FOKU01000001.1"/>
</dbReference>
<dbReference type="EMBL" id="FRAT01000001">
    <property type="protein sequence ID" value="SHK03087.1"/>
    <property type="molecule type" value="Genomic_DNA"/>
</dbReference>
<evidence type="ECO:0000256" key="1">
    <source>
        <dbReference type="ARBA" id="ARBA00023015"/>
    </source>
</evidence>
<dbReference type="InterPro" id="IPR018060">
    <property type="entry name" value="HTH_AraC"/>
</dbReference>
<dbReference type="InterPro" id="IPR050204">
    <property type="entry name" value="AraC_XylS_family_regulators"/>
</dbReference>
<organism evidence="6 7">
    <name type="scientific">Flagellimonas taeanensis</name>
    <dbReference type="NCBI Taxonomy" id="1005926"/>
    <lineage>
        <taxon>Bacteria</taxon>
        <taxon>Pseudomonadati</taxon>
        <taxon>Bacteroidota</taxon>
        <taxon>Flavobacteriia</taxon>
        <taxon>Flavobacteriales</taxon>
        <taxon>Flavobacteriaceae</taxon>
        <taxon>Flagellimonas</taxon>
    </lineage>
</organism>
<keyword evidence="1" id="KW-0805">Transcription regulation</keyword>
<accession>A0A1M6P546</accession>
<feature type="domain" description="HTH araC/xylS-type" evidence="4">
    <location>
        <begin position="166"/>
        <end position="263"/>
    </location>
</feature>
<dbReference type="OrthoDB" id="323290at2"/>
<name>A0A1M6P546_9FLAO</name>
<dbReference type="PROSITE" id="PS01124">
    <property type="entry name" value="HTH_ARAC_FAMILY_2"/>
    <property type="match status" value="1"/>
</dbReference>
<dbReference type="InterPro" id="IPR046532">
    <property type="entry name" value="DUF6597"/>
</dbReference>
<dbReference type="PANTHER" id="PTHR46796">
    <property type="entry name" value="HTH-TYPE TRANSCRIPTIONAL ACTIVATOR RHAS-RELATED"/>
    <property type="match status" value="1"/>
</dbReference>
<proteinExistence type="predicted"/>
<sequence length="280" mass="32776">MYFKEYHPSPCLSKYIDSYFMVDTANIYEDITDLVVPDGTFGLLFVDSQKTIKRNMAIDTPPITLKRTSVFGQKTKPVNYYFTKGNAHYFGVKINPAGLALFLDQSLKEFKNLFVEIDLLGNGKLTELEDRVLAANGIEEKIRIVEGFVTERLKILRYNPDYILFVNIVSFIKDHKGEIRFDFLANHFNVNYKKIERLFHRFLGVTPKIYMRIVRFNAAIHYFSKHNNNLTELGYRLGFFDQSHFIREFRSFTSLSPSEFLTKKFSNSEETCLKLISNQW</sequence>
<keyword evidence="3" id="KW-0804">Transcription</keyword>
<dbReference type="GO" id="GO:0043565">
    <property type="term" value="F:sequence-specific DNA binding"/>
    <property type="evidence" value="ECO:0007669"/>
    <property type="project" value="InterPro"/>
</dbReference>
<keyword evidence="8" id="KW-1185">Reference proteome</keyword>
<evidence type="ECO:0000313" key="7">
    <source>
        <dbReference type="Proteomes" id="UP000184031"/>
    </source>
</evidence>
<dbReference type="PANTHER" id="PTHR46796:SF13">
    <property type="entry name" value="HTH-TYPE TRANSCRIPTIONAL ACTIVATOR RHAS"/>
    <property type="match status" value="1"/>
</dbReference>
<keyword evidence="2 6" id="KW-0238">DNA-binding</keyword>
<protein>
    <submittedName>
        <fullName evidence="6">AraC-type DNA-binding protein</fullName>
    </submittedName>
</protein>
<dbReference type="Gene3D" id="1.10.10.60">
    <property type="entry name" value="Homeodomain-like"/>
    <property type="match status" value="1"/>
</dbReference>
<dbReference type="Proteomes" id="UP000184031">
    <property type="component" value="Unassembled WGS sequence"/>
</dbReference>
<dbReference type="Proteomes" id="UP000198940">
    <property type="component" value="Unassembled WGS sequence"/>
</dbReference>
<dbReference type="Pfam" id="PF12833">
    <property type="entry name" value="HTH_18"/>
    <property type="match status" value="1"/>
</dbReference>
<evidence type="ECO:0000313" key="5">
    <source>
        <dbReference type="EMBL" id="SFB66336.1"/>
    </source>
</evidence>
<dbReference type="Pfam" id="PF20240">
    <property type="entry name" value="DUF6597"/>
    <property type="match status" value="1"/>
</dbReference>
<dbReference type="EMBL" id="FOKU01000001">
    <property type="protein sequence ID" value="SFB66336.1"/>
    <property type="molecule type" value="Genomic_DNA"/>
</dbReference>
<evidence type="ECO:0000259" key="4">
    <source>
        <dbReference type="PROSITE" id="PS01124"/>
    </source>
</evidence>
<comment type="caution">
    <text evidence="6">The sequence shown here is derived from an EMBL/GenBank/DDBJ whole genome shotgun (WGS) entry which is preliminary data.</text>
</comment>
<evidence type="ECO:0000313" key="6">
    <source>
        <dbReference type="EMBL" id="SHK03087.1"/>
    </source>
</evidence>
<dbReference type="STRING" id="1055723.SAMN05216293_0038"/>
<dbReference type="AlphaFoldDB" id="A0A1M6P546"/>
<reference evidence="6 7" key="1">
    <citation type="submission" date="2016-11" db="EMBL/GenBank/DDBJ databases">
        <authorList>
            <person name="Varghese N."/>
            <person name="Submissions S."/>
        </authorList>
    </citation>
    <scope>NUCLEOTIDE SEQUENCE [LARGE SCALE GENOMIC DNA]</scope>
    <source>
        <strain evidence="6 7">CGMCC 1.12174</strain>
        <strain evidence="5 8">DSM 26351</strain>
    </source>
</reference>
<evidence type="ECO:0000256" key="3">
    <source>
        <dbReference type="ARBA" id="ARBA00023163"/>
    </source>
</evidence>
<dbReference type="InterPro" id="IPR009057">
    <property type="entry name" value="Homeodomain-like_sf"/>
</dbReference>